<dbReference type="Proteomes" id="UP000481861">
    <property type="component" value="Unassembled WGS sequence"/>
</dbReference>
<gene>
    <name evidence="1" type="ORF">BDV95DRAFT_452986</name>
</gene>
<evidence type="ECO:0000313" key="1">
    <source>
        <dbReference type="EMBL" id="KAF2875223.1"/>
    </source>
</evidence>
<proteinExistence type="predicted"/>
<accession>A0A7C8MH22</accession>
<dbReference type="AlphaFoldDB" id="A0A7C8MH22"/>
<name>A0A7C8MH22_9PLEO</name>
<protein>
    <submittedName>
        <fullName evidence="1">Uncharacterized protein</fullName>
    </submittedName>
</protein>
<dbReference type="OrthoDB" id="4359806at2759"/>
<organism evidence="1 2">
    <name type="scientific">Massariosphaeria phaeospora</name>
    <dbReference type="NCBI Taxonomy" id="100035"/>
    <lineage>
        <taxon>Eukaryota</taxon>
        <taxon>Fungi</taxon>
        <taxon>Dikarya</taxon>
        <taxon>Ascomycota</taxon>
        <taxon>Pezizomycotina</taxon>
        <taxon>Dothideomycetes</taxon>
        <taxon>Pleosporomycetidae</taxon>
        <taxon>Pleosporales</taxon>
        <taxon>Pleosporales incertae sedis</taxon>
        <taxon>Massariosphaeria</taxon>
    </lineage>
</organism>
<keyword evidence="2" id="KW-1185">Reference proteome</keyword>
<feature type="non-terminal residue" evidence="1">
    <location>
        <position position="1"/>
    </location>
</feature>
<sequence>AASPSTSDPTPLGALWTSSWTSASLTPYTRHCHSTATFRASIYKLSELYPTLETFAPELKVFYNKQLYPGSWSGHDAHGNGRELLKMRYADLPFAVREWLRKTKTQRHFSVQEDYVFFAPGAVYPRLPLFVDEAEGPECMLTDATVGLFEDLDNYSNELEDGKVVGQLTHEMKGENEVEVTIEVFQVKK</sequence>
<comment type="caution">
    <text evidence="1">The sequence shown here is derived from an EMBL/GenBank/DDBJ whole genome shotgun (WGS) entry which is preliminary data.</text>
</comment>
<reference evidence="1 2" key="1">
    <citation type="submission" date="2020-01" db="EMBL/GenBank/DDBJ databases">
        <authorList>
            <consortium name="DOE Joint Genome Institute"/>
            <person name="Haridas S."/>
            <person name="Albert R."/>
            <person name="Binder M."/>
            <person name="Bloem J."/>
            <person name="Labutti K."/>
            <person name="Salamov A."/>
            <person name="Andreopoulos B."/>
            <person name="Baker S.E."/>
            <person name="Barry K."/>
            <person name="Bills G."/>
            <person name="Bluhm B.H."/>
            <person name="Cannon C."/>
            <person name="Castanera R."/>
            <person name="Culley D.E."/>
            <person name="Daum C."/>
            <person name="Ezra D."/>
            <person name="Gonzalez J.B."/>
            <person name="Henrissat B."/>
            <person name="Kuo A."/>
            <person name="Liang C."/>
            <person name="Lipzen A."/>
            <person name="Lutzoni F."/>
            <person name="Magnuson J."/>
            <person name="Mondo S."/>
            <person name="Nolan M."/>
            <person name="Ohm R."/>
            <person name="Pangilinan J."/>
            <person name="Park H.-J.H."/>
            <person name="Ramirez L."/>
            <person name="Alfaro M."/>
            <person name="Sun H."/>
            <person name="Tritt A."/>
            <person name="Yoshinaga Y."/>
            <person name="Zwiers L.-H.L."/>
            <person name="Turgeon B.G."/>
            <person name="Goodwin S.B."/>
            <person name="Spatafora J.W."/>
            <person name="Crous P.W."/>
            <person name="Grigoriev I.V."/>
        </authorList>
    </citation>
    <scope>NUCLEOTIDE SEQUENCE [LARGE SCALE GENOMIC DNA]</scope>
    <source>
        <strain evidence="1 2">CBS 611.86</strain>
    </source>
</reference>
<evidence type="ECO:0000313" key="2">
    <source>
        <dbReference type="Proteomes" id="UP000481861"/>
    </source>
</evidence>
<dbReference type="EMBL" id="JAADJZ010000005">
    <property type="protein sequence ID" value="KAF2875223.1"/>
    <property type="molecule type" value="Genomic_DNA"/>
</dbReference>
<feature type="non-terminal residue" evidence="1">
    <location>
        <position position="189"/>
    </location>
</feature>